<dbReference type="OrthoDB" id="9799095at2"/>
<reference evidence="2 3" key="1">
    <citation type="submission" date="2019-08" db="EMBL/GenBank/DDBJ databases">
        <title>Pelomicrobium methylotrophicum gen. nov., sp. nov. a moderately thermophilic, facultatively anaerobic, lithoautotrophic and methylotrophic bacterium isolated from a terrestrial mud volcano.</title>
        <authorList>
            <person name="Slobodkina G.B."/>
            <person name="Merkel A.Y."/>
            <person name="Slobodkin A.I."/>
        </authorList>
    </citation>
    <scope>NUCLEOTIDE SEQUENCE [LARGE SCALE GENOMIC DNA]</scope>
    <source>
        <strain evidence="2 3">SM250</strain>
    </source>
</reference>
<dbReference type="AlphaFoldDB" id="A0A5C7ENI5"/>
<dbReference type="PIRSF" id="PIRSF027391">
    <property type="entry name" value="Hpre_diP_synt_I"/>
    <property type="match status" value="1"/>
</dbReference>
<feature type="transmembrane region" description="Helical" evidence="1">
    <location>
        <begin position="20"/>
        <end position="38"/>
    </location>
</feature>
<proteinExistence type="predicted"/>
<evidence type="ECO:0000313" key="3">
    <source>
        <dbReference type="Proteomes" id="UP000321201"/>
    </source>
</evidence>
<dbReference type="Gene3D" id="1.10.1760.20">
    <property type="match status" value="1"/>
</dbReference>
<keyword evidence="3" id="KW-1185">Reference proteome</keyword>
<dbReference type="Pfam" id="PF07456">
    <property type="entry name" value="Hpre_diP_synt_I"/>
    <property type="match status" value="1"/>
</dbReference>
<keyword evidence="1" id="KW-0812">Transmembrane</keyword>
<dbReference type="Proteomes" id="UP000321201">
    <property type="component" value="Unassembled WGS sequence"/>
</dbReference>
<dbReference type="RefSeq" id="WP_147798955.1">
    <property type="nucleotide sequence ID" value="NZ_VPFL01000004.1"/>
</dbReference>
<dbReference type="InterPro" id="IPR010898">
    <property type="entry name" value="Hpre_diP_synth_I"/>
</dbReference>
<comment type="caution">
    <text evidence="2">The sequence shown here is derived from an EMBL/GenBank/DDBJ whole genome shotgun (WGS) entry which is preliminary data.</text>
</comment>
<feature type="transmembrane region" description="Helical" evidence="1">
    <location>
        <begin position="113"/>
        <end position="135"/>
    </location>
</feature>
<name>A0A5C7ENI5_9PROT</name>
<evidence type="ECO:0000313" key="2">
    <source>
        <dbReference type="EMBL" id="TXF12874.1"/>
    </source>
</evidence>
<accession>A0A5C7ENI5</accession>
<dbReference type="EMBL" id="VPFL01000004">
    <property type="protein sequence ID" value="TXF12874.1"/>
    <property type="molecule type" value="Genomic_DNA"/>
</dbReference>
<dbReference type="InParanoid" id="A0A5C7ENI5"/>
<keyword evidence="1" id="KW-0472">Membrane</keyword>
<organism evidence="2 3">
    <name type="scientific">Pelomicrobium methylotrophicum</name>
    <dbReference type="NCBI Taxonomy" id="2602750"/>
    <lineage>
        <taxon>Bacteria</taxon>
        <taxon>Pseudomonadati</taxon>
        <taxon>Pseudomonadota</taxon>
        <taxon>Hydrogenophilia</taxon>
        <taxon>Hydrogenophilia incertae sedis</taxon>
        <taxon>Pelomicrobium</taxon>
    </lineage>
</organism>
<protein>
    <submittedName>
        <fullName evidence="2">Gx transporter family protein</fullName>
    </submittedName>
</protein>
<evidence type="ECO:0000256" key="1">
    <source>
        <dbReference type="SAM" id="Phobius"/>
    </source>
</evidence>
<feature type="transmembrane region" description="Helical" evidence="1">
    <location>
        <begin position="45"/>
        <end position="65"/>
    </location>
</feature>
<feature type="transmembrane region" description="Helical" evidence="1">
    <location>
        <begin position="71"/>
        <end position="101"/>
    </location>
</feature>
<sequence>MTPSPTEIAVTEEDRRIARLAAWAMGLALVDAAIPTLIPGVKPGLANIVVLIVLVRYGLSTAAWVSLLRVVAAAMAFGSFLTPGFFLSLAGASASLAALAATRRLPRDWFGPVSHSVIAALAHVAGQLAVAAAWLLPAAAVLKLSPVFALAALVFGTVNGLVAARLLSATEEAGTALTPAAEVR</sequence>
<keyword evidence="1" id="KW-1133">Transmembrane helix</keyword>
<feature type="transmembrane region" description="Helical" evidence="1">
    <location>
        <begin position="147"/>
        <end position="167"/>
    </location>
</feature>
<gene>
    <name evidence="2" type="ORF">FR698_04355</name>
</gene>
<dbReference type="InterPro" id="IPR014535">
    <property type="entry name" value="Hpre_diP_synt_I"/>
</dbReference>